<dbReference type="Pfam" id="PF00520">
    <property type="entry name" value="Ion_trans"/>
    <property type="match status" value="4"/>
</dbReference>
<feature type="domain" description="Ion transport" evidence="18">
    <location>
        <begin position="1455"/>
        <end position="1704"/>
    </location>
</feature>
<protein>
    <recommendedName>
        <fullName evidence="15">Calcium-channel protein CCH1</fullName>
    </recommendedName>
</protein>
<feature type="compositionally biased region" description="Basic and acidic residues" evidence="16">
    <location>
        <begin position="129"/>
        <end position="139"/>
    </location>
</feature>
<dbReference type="SUPFAM" id="SSF81324">
    <property type="entry name" value="Voltage-gated potassium channels"/>
    <property type="match status" value="3"/>
</dbReference>
<evidence type="ECO:0000256" key="2">
    <source>
        <dbReference type="ARBA" id="ARBA00022448"/>
    </source>
</evidence>
<feature type="transmembrane region" description="Helical" evidence="17">
    <location>
        <begin position="266"/>
        <end position="288"/>
    </location>
</feature>
<evidence type="ECO:0000256" key="7">
    <source>
        <dbReference type="ARBA" id="ARBA00022837"/>
    </source>
</evidence>
<keyword evidence="9 17" id="KW-1133">Transmembrane helix</keyword>
<evidence type="ECO:0000256" key="10">
    <source>
        <dbReference type="ARBA" id="ARBA00023065"/>
    </source>
</evidence>
<dbReference type="OMA" id="TLFIAWN"/>
<feature type="transmembrane region" description="Helical" evidence="17">
    <location>
        <begin position="1376"/>
        <end position="1398"/>
    </location>
</feature>
<feature type="transmembrane region" description="Helical" evidence="17">
    <location>
        <begin position="759"/>
        <end position="781"/>
    </location>
</feature>
<dbReference type="KEGG" id="kla:KLLA0_E16083g"/>
<comment type="subcellular location">
    <subcellularLocation>
        <location evidence="1">Cell membrane</location>
        <topology evidence="1">Multi-pass membrane protein</topology>
    </subcellularLocation>
</comment>
<evidence type="ECO:0000259" key="18">
    <source>
        <dbReference type="Pfam" id="PF00520"/>
    </source>
</evidence>
<keyword evidence="3" id="KW-1003">Cell membrane</keyword>
<gene>
    <name evidence="19" type="ORF">KLLA0_E16083g</name>
</gene>
<feature type="region of interest" description="Disordered" evidence="16">
    <location>
        <begin position="1928"/>
        <end position="1969"/>
    </location>
</feature>
<evidence type="ECO:0000256" key="9">
    <source>
        <dbReference type="ARBA" id="ARBA00022989"/>
    </source>
</evidence>
<dbReference type="PANTHER" id="PTHR45628">
    <property type="entry name" value="VOLTAGE-DEPENDENT CALCIUM CHANNEL TYPE A SUBUNIT ALPHA-1"/>
    <property type="match status" value="1"/>
</dbReference>
<keyword evidence="4" id="KW-0109">Calcium transport</keyword>
<dbReference type="InParanoid" id="Q6CN16"/>
<evidence type="ECO:0000256" key="5">
    <source>
        <dbReference type="ARBA" id="ARBA00022673"/>
    </source>
</evidence>
<feature type="transmembrane region" description="Helical" evidence="17">
    <location>
        <begin position="724"/>
        <end position="747"/>
    </location>
</feature>
<feature type="transmembrane region" description="Helical" evidence="17">
    <location>
        <begin position="1489"/>
        <end position="1507"/>
    </location>
</feature>
<feature type="transmembrane region" description="Helical" evidence="17">
    <location>
        <begin position="1668"/>
        <end position="1694"/>
    </location>
</feature>
<feature type="region of interest" description="Disordered" evidence="16">
    <location>
        <begin position="121"/>
        <end position="161"/>
    </location>
</feature>
<reference evidence="19 20" key="1">
    <citation type="journal article" date="2004" name="Nature">
        <title>Genome evolution in yeasts.</title>
        <authorList>
            <consortium name="Genolevures"/>
            <person name="Dujon B."/>
            <person name="Sherman D."/>
            <person name="Fischer G."/>
            <person name="Durrens P."/>
            <person name="Casaregola S."/>
            <person name="Lafontaine I."/>
            <person name="de Montigny J."/>
            <person name="Marck C."/>
            <person name="Neuveglise C."/>
            <person name="Talla E."/>
            <person name="Goffard N."/>
            <person name="Frangeul L."/>
            <person name="Aigle M."/>
            <person name="Anthouard V."/>
            <person name="Babour A."/>
            <person name="Barbe V."/>
            <person name="Barnay S."/>
            <person name="Blanchin S."/>
            <person name="Beckerich J.M."/>
            <person name="Beyne E."/>
            <person name="Bleykasten C."/>
            <person name="Boisrame A."/>
            <person name="Boyer J."/>
            <person name="Cattolico L."/>
            <person name="Confanioleri F."/>
            <person name="de Daruvar A."/>
            <person name="Despons L."/>
            <person name="Fabre E."/>
            <person name="Fairhead C."/>
            <person name="Ferry-Dumazet H."/>
            <person name="Groppi A."/>
            <person name="Hantraye F."/>
            <person name="Hennequin C."/>
            <person name="Jauniaux N."/>
            <person name="Joyet P."/>
            <person name="Kachouri R."/>
            <person name="Kerrest A."/>
            <person name="Koszul R."/>
            <person name="Lemaire M."/>
            <person name="Lesur I."/>
            <person name="Ma L."/>
            <person name="Muller H."/>
            <person name="Nicaud J.M."/>
            <person name="Nikolski M."/>
            <person name="Oztas S."/>
            <person name="Ozier-Kalogeropoulos O."/>
            <person name="Pellenz S."/>
            <person name="Potier S."/>
            <person name="Richard G.F."/>
            <person name="Straub M.L."/>
            <person name="Suleau A."/>
            <person name="Swennene D."/>
            <person name="Tekaia F."/>
            <person name="Wesolowski-Louvel M."/>
            <person name="Westhof E."/>
            <person name="Wirth B."/>
            <person name="Zeniou-Meyer M."/>
            <person name="Zivanovic I."/>
            <person name="Bolotin-Fukuhara M."/>
            <person name="Thierry A."/>
            <person name="Bouchier C."/>
            <person name="Caudron B."/>
            <person name="Scarpelli C."/>
            <person name="Gaillardin C."/>
            <person name="Weissenbach J."/>
            <person name="Wincker P."/>
            <person name="Souciet J.L."/>
        </authorList>
    </citation>
    <scope>NUCLEOTIDE SEQUENCE [LARGE SCALE GENOMIC DNA]</scope>
    <source>
        <strain evidence="20">ATCC 8585 / CBS 2359 / DSM 70799 / NBRC 1267 / NRRL Y-1140 / WM37</strain>
    </source>
</reference>
<feature type="transmembrane region" description="Helical" evidence="17">
    <location>
        <begin position="482"/>
        <end position="501"/>
    </location>
</feature>
<evidence type="ECO:0000256" key="17">
    <source>
        <dbReference type="SAM" id="Phobius"/>
    </source>
</evidence>
<dbReference type="Proteomes" id="UP000000598">
    <property type="component" value="Chromosome E"/>
</dbReference>
<dbReference type="Gene3D" id="1.10.287.70">
    <property type="match status" value="4"/>
</dbReference>
<keyword evidence="6 17" id="KW-0812">Transmembrane</keyword>
<feature type="transmembrane region" description="Helical" evidence="17">
    <location>
        <begin position="1455"/>
        <end position="1474"/>
    </location>
</feature>
<dbReference type="eggNOG" id="KOG2301">
    <property type="taxonomic scope" value="Eukaryota"/>
</dbReference>
<feature type="transmembrane region" description="Helical" evidence="17">
    <location>
        <begin position="1262"/>
        <end position="1282"/>
    </location>
</feature>
<keyword evidence="12" id="KW-0325">Glycoprotein</keyword>
<evidence type="ECO:0000256" key="8">
    <source>
        <dbReference type="ARBA" id="ARBA00022882"/>
    </source>
</evidence>
<evidence type="ECO:0000256" key="15">
    <source>
        <dbReference type="ARBA" id="ARBA00067459"/>
    </source>
</evidence>
<feature type="domain" description="Ion transport" evidence="18">
    <location>
        <begin position="266"/>
        <end position="647"/>
    </location>
</feature>
<evidence type="ECO:0000256" key="3">
    <source>
        <dbReference type="ARBA" id="ARBA00022475"/>
    </source>
</evidence>
<feature type="transmembrane region" description="Helical" evidence="17">
    <location>
        <begin position="694"/>
        <end position="712"/>
    </location>
</feature>
<dbReference type="GO" id="GO:0098703">
    <property type="term" value="P:calcium ion import across plasma membrane"/>
    <property type="evidence" value="ECO:0007669"/>
    <property type="project" value="TreeGrafter"/>
</dbReference>
<proteinExistence type="inferred from homology"/>
<keyword evidence="13" id="KW-0407">Ion channel</keyword>
<dbReference type="GO" id="GO:0008331">
    <property type="term" value="F:high voltage-gated calcium channel activity"/>
    <property type="evidence" value="ECO:0007669"/>
    <property type="project" value="TreeGrafter"/>
</dbReference>
<feature type="transmembrane region" description="Helical" evidence="17">
    <location>
        <begin position="818"/>
        <end position="842"/>
    </location>
</feature>
<feature type="region of interest" description="Disordered" evidence="16">
    <location>
        <begin position="195"/>
        <end position="230"/>
    </location>
</feature>
<feature type="transmembrane region" description="Helical" evidence="17">
    <location>
        <begin position="1133"/>
        <end position="1154"/>
    </location>
</feature>
<organism evidence="19 20">
    <name type="scientific">Kluyveromyces lactis (strain ATCC 8585 / CBS 2359 / DSM 70799 / NBRC 1267 / NRRL Y-1140 / WM37)</name>
    <name type="common">Yeast</name>
    <name type="synonym">Candida sphaerica</name>
    <dbReference type="NCBI Taxonomy" id="284590"/>
    <lineage>
        <taxon>Eukaryota</taxon>
        <taxon>Fungi</taxon>
        <taxon>Dikarya</taxon>
        <taxon>Ascomycota</taxon>
        <taxon>Saccharomycotina</taxon>
        <taxon>Saccharomycetes</taxon>
        <taxon>Saccharomycetales</taxon>
        <taxon>Saccharomycetaceae</taxon>
        <taxon>Kluyveromyces</taxon>
    </lineage>
</organism>
<evidence type="ECO:0000313" key="19">
    <source>
        <dbReference type="EMBL" id="CAG99760.1"/>
    </source>
</evidence>
<keyword evidence="7" id="KW-0106">Calcium</keyword>
<dbReference type="PaxDb" id="284590-Q6CN16"/>
<feature type="region of interest" description="Disordered" evidence="16">
    <location>
        <begin position="1"/>
        <end position="62"/>
    </location>
</feature>
<dbReference type="PANTHER" id="PTHR45628:SF7">
    <property type="entry name" value="VOLTAGE-DEPENDENT CALCIUM CHANNEL TYPE A SUBUNIT ALPHA-1"/>
    <property type="match status" value="1"/>
</dbReference>
<keyword evidence="20" id="KW-1185">Reference proteome</keyword>
<dbReference type="GO" id="GO:0005891">
    <property type="term" value="C:voltage-gated calcium channel complex"/>
    <property type="evidence" value="ECO:0007669"/>
    <property type="project" value="TreeGrafter"/>
</dbReference>
<feature type="transmembrane region" description="Helical" evidence="17">
    <location>
        <begin position="1519"/>
        <end position="1536"/>
    </location>
</feature>
<comment type="similarity">
    <text evidence="14">Belongs to the calcium channel alpha-1 subunit (TC 1.A.1.11) family.</text>
</comment>
<dbReference type="Gene3D" id="1.20.120.350">
    <property type="entry name" value="Voltage-gated potassium channels. Chain C"/>
    <property type="match status" value="3"/>
</dbReference>
<keyword evidence="5" id="KW-0107">Calcium channel</keyword>
<dbReference type="InterPro" id="IPR027359">
    <property type="entry name" value="Volt_channel_dom_sf"/>
</dbReference>
<keyword evidence="2" id="KW-0813">Transport</keyword>
<feature type="transmembrane region" description="Helical" evidence="17">
    <location>
        <begin position="891"/>
        <end position="924"/>
    </location>
</feature>
<evidence type="ECO:0000256" key="4">
    <source>
        <dbReference type="ARBA" id="ARBA00022568"/>
    </source>
</evidence>
<keyword evidence="10" id="KW-0406">Ion transport</keyword>
<evidence type="ECO:0000256" key="16">
    <source>
        <dbReference type="SAM" id="MobiDB-lite"/>
    </source>
</evidence>
<name>Q6CN16_KLULA</name>
<feature type="domain" description="Ion transport" evidence="18">
    <location>
        <begin position="1141"/>
        <end position="1405"/>
    </location>
</feature>
<dbReference type="HOGENOM" id="CLU_000443_2_0_1"/>
<feature type="transmembrane region" description="Helical" evidence="17">
    <location>
        <begin position="787"/>
        <end position="806"/>
    </location>
</feature>
<feature type="transmembrane region" description="Helical" evidence="17">
    <location>
        <begin position="308"/>
        <end position="332"/>
    </location>
</feature>
<feature type="transmembrane region" description="Helical" evidence="17">
    <location>
        <begin position="1206"/>
        <end position="1224"/>
    </location>
</feature>
<feature type="transmembrane region" description="Helical" evidence="17">
    <location>
        <begin position="1583"/>
        <end position="1605"/>
    </location>
</feature>
<dbReference type="InterPro" id="IPR050599">
    <property type="entry name" value="VDCC_alpha-1_subunit"/>
</dbReference>
<sequence length="1969" mass="226823">MEGGSSRSRSRSRRNSVGASFLDLPINSDTASDEANAPNLDRISRLQPPVMTFSAADDDDDKKGLIIEEESLRSFNQDPSTDSLLNANSISGGSNMLSITDDDLQDFKHLQDDVKNILGGDTSQWLRKPTSDGHSERSRSTRGSRRSSIHETAPVARDHSSDLFTDDYELQSIPIGTDTPSVNAFGYHSSYQTSTGSIHSNHTRNHDDVGSAPTDTYDNTINDEEDDDPGIDRTIERHLQLYGKSLGFISPDNRWRLKCASILLKTWYKAFSMLVLTLYTIFLAHSVFFGSTASGEKDFSAPSSVFSYVATLIFNSFFTFELIAKVIAFGFWNDSDLMNAIGKNYVSFWDVTGIRKFYRFLETHYSSKFIHSIIPIRALFQETIDEKKSAALKSSVTVADFRNVKSPVDIPRAFTRSSWGRLELLSTISAWLAYGLSINDYDDVHGLRLFRSLMAFRILKLVDLDSGLVSILRALKYGIPELLNVGFMLLYFWVFFGILGVQTFKGSLKRQCVWFNPNDPSDYYQYDMQFCGGYLNAETLEPMKYVFADNSEGPLAKGFLCPANSKCISNANPYNGRISFDNIVNSMELVFVIMSANTFTDLMYFTMDTDNMAACLFFIVSILCLTVWMVNLLIAVLYSSFEVVHEKYTIDKFSTQDNYLVFNVKRLAHLIKSKSDTTKSPAWAERGIRLYEKLEWFFVLAIFTSICALASMKSHSSDQSAQDIFSVNQIVSCILVVETILRLILYCKTPWKFLAKPNYVYDFIISIICAVLSFNSLRISLGQTSAWLLFFPISRFYRVVILFSVTRNLWKKVLKNAIVIWNLSAFYFLFVFLASLIVLLYFDGTLDADDMEDTPFGFYSLPNAFLTLIKIASTENWTDSLYALQRDSPTLFSALFGSVLLILWFILSNFVVLNVFVAVIAASFDIEEEDKRLLQIKHYLKVTYPERIREFSVVPLLERIRRKFLRKPQIDDSEDFRQFLFRGTAILSIAQNYEGFNMDLSEDKDHQFADRNVKSSFWNRILWRLKALNFYKTNPFFKDPKVVFVQSDDTTPSNRKYTLKLNDWEEEKLRFLKQHPNFNNTYFIFPPNHALRRFCQRLVPPSYGKRTNNRVFFDDTTNKVGQKRFFYNIEKDIFVFVTFVATLLMVIYSCYVTPLYRMNHNKKWNWTTYFEPVFVPLFTIEFLVKTIADGFIYTPNAYCLNPWNRIDLVVLIALWIDFFAWLLGNGELARIIKAVSALRALRFLTISSMARMTFKQVMFDGLTYIFGACAVAFSILFPYTVWGLNVFRGRLGVCNDGDLSYGECYNEFTNQVFHWDILMPRTYADPILHLNSFSSAFRSMYEIVSLEGWTDLLQNMMSSTGVGTPAELFASPYSGIFLILFNFLSMVFILNIFVSFIVGNNARMKGTAYLTLAEKSWLEVKRLLSQVCPDPMPNVFKMNAVRRICYLWAVEKRNFYFSVLMQFMLYLHILTLLMSKDQPYGKLPTNQNIQFMVTTSFLLIQEVMHIYGKSMRLYARKRWNIFRCVVVMFAFATNIYELIVDHVVVGISNARDVFQLGIFLLVIPQNDTLNELMNTATASLPSIFSLVYTWFILFLVYAIALNQVFGVTKLGPNTTGNINCRTVTKSLILLFRCSFGEGWNYIMNDLTIEEPFCYSEADGSYTDCGSKAFAYALLMSWNIISMYIFVNMFVSLIVEKFSYVYHREENKHSPASQEEVRKFKVAWREIDPDGVGQFDVAYLPKFMHSFDGPLSFKIWEGRLTVKSLVSKYMKVNPNDPYDVEIDHFGLSKELSSIDYQKVNARRLDYNRFVHEIQLGNKRYNAVQFNQLMETVPLYTTYNKTECLGIDDYVKNLYDMNKVDKLIRNERNYDTMLMVVARWKFLLNRRGKIQLPKIMVPISSYPNGSTEDFELEFKSPVLNTQESEFMWSPGRRNNHWFEEDESSSKENTSRTLIKDTSTKPGTTDSSSSSS</sequence>
<keyword evidence="11 17" id="KW-0472">Membrane</keyword>
<feature type="transmembrane region" description="Helical" evidence="17">
    <location>
        <begin position="611"/>
        <end position="638"/>
    </location>
</feature>
<evidence type="ECO:0000256" key="12">
    <source>
        <dbReference type="ARBA" id="ARBA00023180"/>
    </source>
</evidence>
<evidence type="ECO:0000256" key="1">
    <source>
        <dbReference type="ARBA" id="ARBA00004651"/>
    </source>
</evidence>
<accession>Q6CN16</accession>
<feature type="compositionally biased region" description="Basic and acidic residues" evidence="16">
    <location>
        <begin position="1941"/>
        <end position="1956"/>
    </location>
</feature>
<evidence type="ECO:0000256" key="11">
    <source>
        <dbReference type="ARBA" id="ARBA00023136"/>
    </source>
</evidence>
<keyword evidence="8" id="KW-0851">Voltage-gated channel</keyword>
<dbReference type="EMBL" id="CR382125">
    <property type="protein sequence ID" value="CAG99760.1"/>
    <property type="molecule type" value="Genomic_DNA"/>
</dbReference>
<feature type="domain" description="Ion transport" evidence="18">
    <location>
        <begin position="694"/>
        <end position="930"/>
    </location>
</feature>
<evidence type="ECO:0000256" key="13">
    <source>
        <dbReference type="ARBA" id="ARBA00023303"/>
    </source>
</evidence>
<evidence type="ECO:0000256" key="6">
    <source>
        <dbReference type="ARBA" id="ARBA00022692"/>
    </source>
</evidence>
<dbReference type="FunFam" id="1.10.287.70:FF:000093">
    <property type="entry name" value="Calcium channel subunit Cch1"/>
    <property type="match status" value="1"/>
</dbReference>
<dbReference type="InterPro" id="IPR005821">
    <property type="entry name" value="Ion_trans_dom"/>
</dbReference>
<evidence type="ECO:0000256" key="14">
    <source>
        <dbReference type="ARBA" id="ARBA00061395"/>
    </source>
</evidence>
<evidence type="ECO:0000313" key="20">
    <source>
        <dbReference type="Proteomes" id="UP000000598"/>
    </source>
</evidence>
<dbReference type="FunCoup" id="Q6CN16">
    <property type="interactions" value="128"/>
</dbReference>
<dbReference type="STRING" id="284590.Q6CN16"/>